<name>A0A818Q1K9_9BILA</name>
<evidence type="ECO:0000313" key="2">
    <source>
        <dbReference type="Proteomes" id="UP000663836"/>
    </source>
</evidence>
<organism evidence="1 2">
    <name type="scientific">Rotaria sordida</name>
    <dbReference type="NCBI Taxonomy" id="392033"/>
    <lineage>
        <taxon>Eukaryota</taxon>
        <taxon>Metazoa</taxon>
        <taxon>Spiralia</taxon>
        <taxon>Gnathifera</taxon>
        <taxon>Rotifera</taxon>
        <taxon>Eurotatoria</taxon>
        <taxon>Bdelloidea</taxon>
        <taxon>Philodinida</taxon>
        <taxon>Philodinidae</taxon>
        <taxon>Rotaria</taxon>
    </lineage>
</organism>
<dbReference type="Proteomes" id="UP000663836">
    <property type="component" value="Unassembled WGS sequence"/>
</dbReference>
<dbReference type="Gene3D" id="3.40.50.11350">
    <property type="match status" value="1"/>
</dbReference>
<accession>A0A818Q1K9</accession>
<comment type="caution">
    <text evidence="1">The sequence shown here is derived from an EMBL/GenBank/DDBJ whole genome shotgun (WGS) entry which is preliminary data.</text>
</comment>
<dbReference type="EMBL" id="CAJOBD010000276">
    <property type="protein sequence ID" value="CAF3632674.1"/>
    <property type="molecule type" value="Genomic_DNA"/>
</dbReference>
<gene>
    <name evidence="1" type="ORF">JBS370_LOCUS5370</name>
</gene>
<proteinExistence type="predicted"/>
<dbReference type="AlphaFoldDB" id="A0A818Q1K9"/>
<reference evidence="1" key="1">
    <citation type="submission" date="2021-02" db="EMBL/GenBank/DDBJ databases">
        <authorList>
            <person name="Nowell W R."/>
        </authorList>
    </citation>
    <scope>NUCLEOTIDE SEQUENCE</scope>
</reference>
<evidence type="ECO:0000313" key="1">
    <source>
        <dbReference type="EMBL" id="CAF3632674.1"/>
    </source>
</evidence>
<protein>
    <submittedName>
        <fullName evidence="1">Uncharacterized protein</fullName>
    </submittedName>
</protein>
<sequence>MIDMTHPLDVINYLLPNMYNWMFNNRTSKLTRSSKIIRAIDAEPNLVNEIQSTQFIETWAKYDDIEIYTNMDLISDIFRNPLIQNNTIIKMFLSNIPLEKLTLHNLFSFFFEILFQPSLEVANALKPILQVIENGYTLTCIHLRMGQNPSNPLDIRFEIGDLAVGDITDFLNRTNLRKMRHTRLFVTSDSEKVLSKIVSQFSNQTITISGPILHIDRPAKLNDLGRGFLKVVIDFYALGECHTSILTQSGFSGLANRRRIEPYQNLFKYDVSNRRIERCHDIYEHGKPPKTVAGLVYCRVIFNCSSREM</sequence>